<reference evidence="3" key="1">
    <citation type="journal article" date="2019" name="Int. J. Syst. Evol. Microbiol.">
        <title>The Global Catalogue of Microorganisms (GCM) 10K type strain sequencing project: providing services to taxonomists for standard genome sequencing and annotation.</title>
        <authorList>
            <consortium name="The Broad Institute Genomics Platform"/>
            <consortium name="The Broad Institute Genome Sequencing Center for Infectious Disease"/>
            <person name="Wu L."/>
            <person name="Ma J."/>
        </authorList>
    </citation>
    <scope>NUCLEOTIDE SEQUENCE [LARGE SCALE GENOMIC DNA]</scope>
    <source>
        <strain evidence="3">KACC 12597</strain>
    </source>
</reference>
<evidence type="ECO:0000313" key="3">
    <source>
        <dbReference type="Proteomes" id="UP001597337"/>
    </source>
</evidence>
<name>A0ABW4Y959_9GAMM</name>
<keyword evidence="1" id="KW-0812">Transmembrane</keyword>
<keyword evidence="1" id="KW-1133">Transmembrane helix</keyword>
<feature type="transmembrane region" description="Helical" evidence="1">
    <location>
        <begin position="7"/>
        <end position="30"/>
    </location>
</feature>
<proteinExistence type="predicted"/>
<protein>
    <submittedName>
        <fullName evidence="2">Uncharacterized protein</fullName>
    </submittedName>
</protein>
<accession>A0ABW4Y959</accession>
<comment type="caution">
    <text evidence="2">The sequence shown here is derived from an EMBL/GenBank/DDBJ whole genome shotgun (WGS) entry which is preliminary data.</text>
</comment>
<dbReference type="EMBL" id="JBHUHX010000031">
    <property type="protein sequence ID" value="MFD2112575.1"/>
    <property type="molecule type" value="Genomic_DNA"/>
</dbReference>
<feature type="transmembrane region" description="Helical" evidence="1">
    <location>
        <begin position="36"/>
        <end position="56"/>
    </location>
</feature>
<keyword evidence="3" id="KW-1185">Reference proteome</keyword>
<gene>
    <name evidence="2" type="ORF">ACFSJC_12060</name>
</gene>
<dbReference type="RefSeq" id="WP_386026975.1">
    <property type="nucleotide sequence ID" value="NZ_JBHUHX010000031.1"/>
</dbReference>
<organism evidence="2 3">
    <name type="scientific">Thiorhodococcus fuscus</name>
    <dbReference type="NCBI Taxonomy" id="527200"/>
    <lineage>
        <taxon>Bacteria</taxon>
        <taxon>Pseudomonadati</taxon>
        <taxon>Pseudomonadota</taxon>
        <taxon>Gammaproteobacteria</taxon>
        <taxon>Chromatiales</taxon>
        <taxon>Chromatiaceae</taxon>
        <taxon>Thiorhodococcus</taxon>
    </lineage>
</organism>
<dbReference type="Proteomes" id="UP001597337">
    <property type="component" value="Unassembled WGS sequence"/>
</dbReference>
<evidence type="ECO:0000256" key="1">
    <source>
        <dbReference type="SAM" id="Phobius"/>
    </source>
</evidence>
<sequence length="89" mass="9693">MAQTDSLIISALIGRLMTAIAASAGFAAQVGDWAGAWTHAITQCSLLVAAILPLVSKWRERRRARRDAARCELNTVRAEMAAIRRLSDE</sequence>
<keyword evidence="1" id="KW-0472">Membrane</keyword>
<evidence type="ECO:0000313" key="2">
    <source>
        <dbReference type="EMBL" id="MFD2112575.1"/>
    </source>
</evidence>